<dbReference type="EMBL" id="JBAKAZ010000023">
    <property type="protein sequence ID" value="MEL0629499.1"/>
    <property type="molecule type" value="Genomic_DNA"/>
</dbReference>
<dbReference type="Pfam" id="PF01557">
    <property type="entry name" value="FAA_hydrolase"/>
    <property type="match status" value="1"/>
</dbReference>
<evidence type="ECO:0000313" key="4">
    <source>
        <dbReference type="Proteomes" id="UP001369082"/>
    </source>
</evidence>
<name>A0ABU9GQB4_9GAMM</name>
<dbReference type="PANTHER" id="PTHR11820:SF7">
    <property type="entry name" value="ACYLPYRUVASE FAHD1, MITOCHONDRIAL"/>
    <property type="match status" value="1"/>
</dbReference>
<reference evidence="3 4" key="1">
    <citation type="submission" date="2024-02" db="EMBL/GenBank/DDBJ databases">
        <title>Bacteria isolated from the canopy kelp, Nereocystis luetkeana.</title>
        <authorList>
            <person name="Pfister C.A."/>
            <person name="Younker I.T."/>
            <person name="Light S.H."/>
        </authorList>
    </citation>
    <scope>NUCLEOTIDE SEQUENCE [LARGE SCALE GENOMIC DNA]</scope>
    <source>
        <strain evidence="3 4">TI.1.05</strain>
    </source>
</reference>
<accession>A0ABU9GQB4</accession>
<dbReference type="PANTHER" id="PTHR11820">
    <property type="entry name" value="ACYLPYRUVASE"/>
    <property type="match status" value="1"/>
</dbReference>
<dbReference type="RefSeq" id="WP_341597513.1">
    <property type="nucleotide sequence ID" value="NZ_JBAKAZ010000023.1"/>
</dbReference>
<comment type="caution">
    <text evidence="3">The sequence shown here is derived from an EMBL/GenBank/DDBJ whole genome shotgun (WGS) entry which is preliminary data.</text>
</comment>
<evidence type="ECO:0000259" key="2">
    <source>
        <dbReference type="Pfam" id="PF01557"/>
    </source>
</evidence>
<keyword evidence="4" id="KW-1185">Reference proteome</keyword>
<dbReference type="InterPro" id="IPR011234">
    <property type="entry name" value="Fumarylacetoacetase-like_C"/>
</dbReference>
<proteinExistence type="predicted"/>
<dbReference type="Gene3D" id="3.90.850.10">
    <property type="entry name" value="Fumarylacetoacetase-like, C-terminal domain"/>
    <property type="match status" value="1"/>
</dbReference>
<gene>
    <name evidence="3" type="ORF">V6256_07750</name>
</gene>
<dbReference type="Proteomes" id="UP001369082">
    <property type="component" value="Unassembled WGS sequence"/>
</dbReference>
<dbReference type="InterPro" id="IPR036663">
    <property type="entry name" value="Fumarylacetoacetase_C_sf"/>
</dbReference>
<dbReference type="GO" id="GO:0016787">
    <property type="term" value="F:hydrolase activity"/>
    <property type="evidence" value="ECO:0007669"/>
    <property type="project" value="UniProtKB-KW"/>
</dbReference>
<keyword evidence="1" id="KW-0479">Metal-binding</keyword>
<organism evidence="3 4">
    <name type="scientific">Psychromonas aquatilis</name>
    <dbReference type="NCBI Taxonomy" id="2005072"/>
    <lineage>
        <taxon>Bacteria</taxon>
        <taxon>Pseudomonadati</taxon>
        <taxon>Pseudomonadota</taxon>
        <taxon>Gammaproteobacteria</taxon>
        <taxon>Alteromonadales</taxon>
        <taxon>Psychromonadaceae</taxon>
        <taxon>Psychromonas</taxon>
    </lineage>
</organism>
<protein>
    <submittedName>
        <fullName evidence="3">Fumarylacetoacetate hydrolase family protein</fullName>
    </submittedName>
</protein>
<keyword evidence="3" id="KW-0378">Hydrolase</keyword>
<evidence type="ECO:0000313" key="3">
    <source>
        <dbReference type="EMBL" id="MEL0629499.1"/>
    </source>
</evidence>
<feature type="domain" description="Fumarylacetoacetase-like C-terminal" evidence="2">
    <location>
        <begin position="15"/>
        <end position="184"/>
    </location>
</feature>
<dbReference type="SUPFAM" id="SSF56529">
    <property type="entry name" value="FAH"/>
    <property type="match status" value="1"/>
</dbReference>
<evidence type="ECO:0000256" key="1">
    <source>
        <dbReference type="ARBA" id="ARBA00022723"/>
    </source>
</evidence>
<sequence length="203" mass="22497">MQTVWLSGQEIIPSKVVCIGRNYVEHIAELNNEVPTEPVIFVKPNSAISSQIKTHAVDEVHYEAEISLIVKDNQFIGAGIGLDLTKRQVQSVLKSKSLPWERAKGFDASAVFSEFVAINNEVDTLSLVLSINDAVIQQANYDLMIYKPNQIVDAVKEFMSFETNDILMTGTPKGVGKIKQGDKFTGQLFAQGELLLSKDWVVL</sequence>